<proteinExistence type="predicted"/>
<accession>A0A3S5FGW0</accession>
<sequence length="332" mass="37667">MKRTRGARSSLDHFRHTLSPPPPPTTTTKFKSHFEIKTYPYFFEPPFSQVWQTAIMPLMAGLYVHAMADWHHQSSSAIVFTTGSLPPNRHTRVYARKFCADMWPSAQMATYLGRDFWLSTPKPKCSWAPSLQSLNEAQRLVPTSAVVEASPTPNFIPSAPPTGTVPDWRRVQVSGGKGRKHKHRYRYRHKHRPRHIREEERRGPKRSGIPVRGARKHGHPLVPLCVNSPSFPESMDVSFDCDSLRWAHDKLLCELPAVAAIDDRPTWGCRTCPQPAKLAGERMGWVHTKMSLCFSLRFTQPQRPIAHTLSVHSTNSNAGVGRHSCHSRTHVL</sequence>
<reference evidence="2" key="1">
    <citation type="submission" date="2018-11" db="EMBL/GenBank/DDBJ databases">
        <authorList>
            <consortium name="Pathogen Informatics"/>
        </authorList>
    </citation>
    <scope>NUCLEOTIDE SEQUENCE</scope>
</reference>
<evidence type="ECO:0000313" key="3">
    <source>
        <dbReference type="Proteomes" id="UP000784294"/>
    </source>
</evidence>
<name>A0A3S5FGW0_9PLAT</name>
<evidence type="ECO:0000313" key="2">
    <source>
        <dbReference type="EMBL" id="VEL40667.1"/>
    </source>
</evidence>
<comment type="caution">
    <text evidence="2">The sequence shown here is derived from an EMBL/GenBank/DDBJ whole genome shotgun (WGS) entry which is preliminary data.</text>
</comment>
<keyword evidence="3" id="KW-1185">Reference proteome</keyword>
<dbReference type="Proteomes" id="UP000784294">
    <property type="component" value="Unassembled WGS sequence"/>
</dbReference>
<gene>
    <name evidence="2" type="ORF">PXEA_LOCUS34107</name>
</gene>
<evidence type="ECO:0000256" key="1">
    <source>
        <dbReference type="SAM" id="MobiDB-lite"/>
    </source>
</evidence>
<feature type="region of interest" description="Disordered" evidence="1">
    <location>
        <begin position="173"/>
        <end position="214"/>
    </location>
</feature>
<organism evidence="2 3">
    <name type="scientific">Protopolystoma xenopodis</name>
    <dbReference type="NCBI Taxonomy" id="117903"/>
    <lineage>
        <taxon>Eukaryota</taxon>
        <taxon>Metazoa</taxon>
        <taxon>Spiralia</taxon>
        <taxon>Lophotrochozoa</taxon>
        <taxon>Platyhelminthes</taxon>
        <taxon>Monogenea</taxon>
        <taxon>Polyopisthocotylea</taxon>
        <taxon>Polystomatidea</taxon>
        <taxon>Polystomatidae</taxon>
        <taxon>Protopolystoma</taxon>
    </lineage>
</organism>
<feature type="region of interest" description="Disordered" evidence="1">
    <location>
        <begin position="1"/>
        <end position="27"/>
    </location>
</feature>
<feature type="compositionally biased region" description="Basic residues" evidence="1">
    <location>
        <begin position="177"/>
        <end position="195"/>
    </location>
</feature>
<dbReference type="AlphaFoldDB" id="A0A3S5FGW0"/>
<dbReference type="EMBL" id="CAAALY010265896">
    <property type="protein sequence ID" value="VEL40667.1"/>
    <property type="molecule type" value="Genomic_DNA"/>
</dbReference>
<protein>
    <submittedName>
        <fullName evidence="2">Uncharacterized protein</fullName>
    </submittedName>
</protein>